<accession>A0A8H3PHV2</accession>
<dbReference type="OrthoDB" id="3625606at2759"/>
<reference evidence="1" key="1">
    <citation type="submission" date="2021-03" db="EMBL/GenBank/DDBJ databases">
        <authorList>
            <person name="Tagirdzhanova G."/>
        </authorList>
    </citation>
    <scope>NUCLEOTIDE SEQUENCE</scope>
</reference>
<sequence length="165" mass="19147">MTSTNKRWSSGAAETGDLSHWAFIVHDLVEDSFTKYELCRVRSGTVKNDGQPFSDSVDGRDGSRYYSRSKPVFLDLDARKKHIVETGYPQDIDDIGDSVMKRFGEYTLFSNNCHRLLRRLFKGLWNKQAPEAADHMWFKKYIRPKYQNKKLSTLIWAYILALVQG</sequence>
<proteinExistence type="predicted"/>
<protein>
    <recommendedName>
        <fullName evidence="3">PPPDE domain-containing protein</fullName>
    </recommendedName>
</protein>
<evidence type="ECO:0008006" key="3">
    <source>
        <dbReference type="Google" id="ProtNLM"/>
    </source>
</evidence>
<name>A0A8H3PHV2_9LECA</name>
<dbReference type="AlphaFoldDB" id="A0A8H3PHV2"/>
<evidence type="ECO:0000313" key="1">
    <source>
        <dbReference type="EMBL" id="CAF9941073.1"/>
    </source>
</evidence>
<organism evidence="1 2">
    <name type="scientific">Alectoria fallacina</name>
    <dbReference type="NCBI Taxonomy" id="1903189"/>
    <lineage>
        <taxon>Eukaryota</taxon>
        <taxon>Fungi</taxon>
        <taxon>Dikarya</taxon>
        <taxon>Ascomycota</taxon>
        <taxon>Pezizomycotina</taxon>
        <taxon>Lecanoromycetes</taxon>
        <taxon>OSLEUM clade</taxon>
        <taxon>Lecanoromycetidae</taxon>
        <taxon>Lecanorales</taxon>
        <taxon>Lecanorineae</taxon>
        <taxon>Parmeliaceae</taxon>
        <taxon>Alectoria</taxon>
    </lineage>
</organism>
<dbReference type="Proteomes" id="UP000664203">
    <property type="component" value="Unassembled WGS sequence"/>
</dbReference>
<keyword evidence="2" id="KW-1185">Reference proteome</keyword>
<gene>
    <name evidence="1" type="ORF">ALECFALPRED_008984</name>
</gene>
<dbReference type="EMBL" id="CAJPDR010000634">
    <property type="protein sequence ID" value="CAF9941073.1"/>
    <property type="molecule type" value="Genomic_DNA"/>
</dbReference>
<comment type="caution">
    <text evidence="1">The sequence shown here is derived from an EMBL/GenBank/DDBJ whole genome shotgun (WGS) entry which is preliminary data.</text>
</comment>
<evidence type="ECO:0000313" key="2">
    <source>
        <dbReference type="Proteomes" id="UP000664203"/>
    </source>
</evidence>